<reference evidence="2 3" key="1">
    <citation type="submission" date="2018-04" db="EMBL/GenBank/DDBJ databases">
        <authorList>
            <person name="Vogel A."/>
        </authorList>
    </citation>
    <scope>NUCLEOTIDE SEQUENCE [LARGE SCALE GENOMIC DNA]</scope>
</reference>
<gene>
    <name evidence="2" type="ORF">CCAM_LOCUS6327</name>
</gene>
<dbReference type="EMBL" id="OOIL02000405">
    <property type="protein sequence ID" value="VFQ64551.1"/>
    <property type="molecule type" value="Genomic_DNA"/>
</dbReference>
<organism evidence="2 3">
    <name type="scientific">Cuscuta campestris</name>
    <dbReference type="NCBI Taxonomy" id="132261"/>
    <lineage>
        <taxon>Eukaryota</taxon>
        <taxon>Viridiplantae</taxon>
        <taxon>Streptophyta</taxon>
        <taxon>Embryophyta</taxon>
        <taxon>Tracheophyta</taxon>
        <taxon>Spermatophyta</taxon>
        <taxon>Magnoliopsida</taxon>
        <taxon>eudicotyledons</taxon>
        <taxon>Gunneridae</taxon>
        <taxon>Pentapetalae</taxon>
        <taxon>asterids</taxon>
        <taxon>lamiids</taxon>
        <taxon>Solanales</taxon>
        <taxon>Convolvulaceae</taxon>
        <taxon>Cuscuteae</taxon>
        <taxon>Cuscuta</taxon>
        <taxon>Cuscuta subgen. Grammica</taxon>
        <taxon>Cuscuta sect. Cleistogrammica</taxon>
    </lineage>
</organism>
<protein>
    <submittedName>
        <fullName evidence="2">Uncharacterized protein</fullName>
    </submittedName>
</protein>
<dbReference type="AlphaFoldDB" id="A0A484KF53"/>
<name>A0A484KF53_9ASTE</name>
<keyword evidence="1" id="KW-0472">Membrane</keyword>
<evidence type="ECO:0000256" key="1">
    <source>
        <dbReference type="SAM" id="Phobius"/>
    </source>
</evidence>
<dbReference type="OrthoDB" id="1688388at2759"/>
<dbReference type="Proteomes" id="UP000595140">
    <property type="component" value="Unassembled WGS sequence"/>
</dbReference>
<keyword evidence="3" id="KW-1185">Reference proteome</keyword>
<proteinExistence type="predicted"/>
<keyword evidence="1" id="KW-0812">Transmembrane</keyword>
<evidence type="ECO:0000313" key="2">
    <source>
        <dbReference type="EMBL" id="VFQ64551.1"/>
    </source>
</evidence>
<accession>A0A484KF53</accession>
<sequence>MESNTGIRQKRGILCPRSTANALLPRLQRHRRLNKADTPSSVIITQYRRKIRGNTSFRIELPIADLRRERSTSKMLMGLISFQCLMDFIVAGFSLIIGLGIFSFLASILCSAAFFQNVKEFS</sequence>
<evidence type="ECO:0000313" key="3">
    <source>
        <dbReference type="Proteomes" id="UP000595140"/>
    </source>
</evidence>
<keyword evidence="1" id="KW-1133">Transmembrane helix</keyword>
<feature type="transmembrane region" description="Helical" evidence="1">
    <location>
        <begin position="84"/>
        <end position="115"/>
    </location>
</feature>